<evidence type="ECO:0000313" key="2">
    <source>
        <dbReference type="EMBL" id="VEL07957.1"/>
    </source>
</evidence>
<accession>A0A3S5A613</accession>
<keyword evidence="3" id="KW-1185">Reference proteome</keyword>
<dbReference type="EMBL" id="CAAALY010002842">
    <property type="protein sequence ID" value="VEL07957.1"/>
    <property type="molecule type" value="Genomic_DNA"/>
</dbReference>
<feature type="compositionally biased region" description="Polar residues" evidence="1">
    <location>
        <begin position="77"/>
        <end position="86"/>
    </location>
</feature>
<protein>
    <submittedName>
        <fullName evidence="2">Uncharacterized protein</fullName>
    </submittedName>
</protein>
<sequence length="101" mass="10905">MVFTYNNEARYSARFVLATLPPVFNSDANGQISGKHGEITATALSSKGFVDASKFVSTPRLTKQTCNLAVHSKTNERQFSSVSLSPDKSMPLPQPKGLTQG</sequence>
<dbReference type="AlphaFoldDB" id="A0A3S5A613"/>
<feature type="region of interest" description="Disordered" evidence="1">
    <location>
        <begin position="76"/>
        <end position="101"/>
    </location>
</feature>
<proteinExistence type="predicted"/>
<organism evidence="2 3">
    <name type="scientific">Protopolystoma xenopodis</name>
    <dbReference type="NCBI Taxonomy" id="117903"/>
    <lineage>
        <taxon>Eukaryota</taxon>
        <taxon>Metazoa</taxon>
        <taxon>Spiralia</taxon>
        <taxon>Lophotrochozoa</taxon>
        <taxon>Platyhelminthes</taxon>
        <taxon>Monogenea</taxon>
        <taxon>Polyopisthocotylea</taxon>
        <taxon>Polystomatidea</taxon>
        <taxon>Polystomatidae</taxon>
        <taxon>Protopolystoma</taxon>
    </lineage>
</organism>
<comment type="caution">
    <text evidence="2">The sequence shown here is derived from an EMBL/GenBank/DDBJ whole genome shotgun (WGS) entry which is preliminary data.</text>
</comment>
<dbReference type="Proteomes" id="UP000784294">
    <property type="component" value="Unassembled WGS sequence"/>
</dbReference>
<evidence type="ECO:0000313" key="3">
    <source>
        <dbReference type="Proteomes" id="UP000784294"/>
    </source>
</evidence>
<gene>
    <name evidence="2" type="ORF">PXEA_LOCUS1397</name>
</gene>
<evidence type="ECO:0000256" key="1">
    <source>
        <dbReference type="SAM" id="MobiDB-lite"/>
    </source>
</evidence>
<name>A0A3S5A613_9PLAT</name>
<reference evidence="2" key="1">
    <citation type="submission" date="2018-11" db="EMBL/GenBank/DDBJ databases">
        <authorList>
            <consortium name="Pathogen Informatics"/>
        </authorList>
    </citation>
    <scope>NUCLEOTIDE SEQUENCE</scope>
</reference>